<comment type="caution">
    <text evidence="1">The sequence shown here is derived from an EMBL/GenBank/DDBJ whole genome shotgun (WGS) entry which is preliminary data.</text>
</comment>
<dbReference type="AlphaFoldDB" id="C3X3Y8"/>
<name>C3X3Y8_9BURK</name>
<dbReference type="Proteomes" id="UP000003973">
    <property type="component" value="Unassembled WGS sequence"/>
</dbReference>
<reference evidence="1" key="1">
    <citation type="submission" date="2011-10" db="EMBL/GenBank/DDBJ databases">
        <title>The Genome Sequence of Oxalobacter formigenes HOxBLS.</title>
        <authorList>
            <consortium name="The Broad Institute Genome Sequencing Platform"/>
            <person name="Earl A."/>
            <person name="Ward D."/>
            <person name="Feldgarden M."/>
            <person name="Gevers D."/>
            <person name="Allison M.J."/>
            <person name="Humphrey S."/>
            <person name="Young S.K."/>
            <person name="Zeng Q."/>
            <person name="Gargeya S."/>
            <person name="Fitzgerald M."/>
            <person name="Haas B."/>
            <person name="Abouelleil A."/>
            <person name="Alvarado L."/>
            <person name="Arachchi H.M."/>
            <person name="Berlin A."/>
            <person name="Brown A."/>
            <person name="Chapman S.B."/>
            <person name="Chen Z."/>
            <person name="Dunbar C."/>
            <person name="Freedman E."/>
            <person name="Gearin G."/>
            <person name="Goldberg J."/>
            <person name="Griggs A."/>
            <person name="Gujja S."/>
            <person name="Heiman D."/>
            <person name="Howarth C."/>
            <person name="Larson L."/>
            <person name="Lui A."/>
            <person name="MacDonald P.J.P."/>
            <person name="Montmayeur A."/>
            <person name="Murphy C."/>
            <person name="Neiman D."/>
            <person name="Pearson M."/>
            <person name="Priest M."/>
            <person name="Roberts A."/>
            <person name="Saif S."/>
            <person name="Shea T."/>
            <person name="Shenoy N."/>
            <person name="Sisk P."/>
            <person name="Stolte C."/>
            <person name="Sykes S."/>
            <person name="Wortman J."/>
            <person name="Nusbaum C."/>
            <person name="Birren B."/>
        </authorList>
    </citation>
    <scope>NUCLEOTIDE SEQUENCE [LARGE SCALE GENOMIC DNA]</scope>
    <source>
        <strain evidence="1">HOxBLS</strain>
    </source>
</reference>
<dbReference type="EMBL" id="ACDP02000011">
    <property type="protein sequence ID" value="EEO27924.1"/>
    <property type="molecule type" value="Genomic_DNA"/>
</dbReference>
<dbReference type="HOGENOM" id="CLU_2130950_0_0_4"/>
<proteinExistence type="predicted"/>
<protein>
    <submittedName>
        <fullName evidence="1">Uncharacterized protein</fullName>
    </submittedName>
</protein>
<sequence length="113" mass="12100">MPLVVLLAVFRLPVRKMTADPEAVFLRYGNLRFRVSAGRFPVFPSRKGRAFLPDRSASAIVVPQGVPGSQAPGFGGIAATVSSVLDGLLAGYVGEEVAKWEGEQLSKINTSKR</sequence>
<organism evidence="1 2">
    <name type="scientific">Oxalobacter paraformigenes</name>
    <dbReference type="NCBI Taxonomy" id="556268"/>
    <lineage>
        <taxon>Bacteria</taxon>
        <taxon>Pseudomonadati</taxon>
        <taxon>Pseudomonadota</taxon>
        <taxon>Betaproteobacteria</taxon>
        <taxon>Burkholderiales</taxon>
        <taxon>Oxalobacteraceae</taxon>
        <taxon>Oxalobacter</taxon>
    </lineage>
</organism>
<evidence type="ECO:0000313" key="2">
    <source>
        <dbReference type="Proteomes" id="UP000003973"/>
    </source>
</evidence>
<accession>C3X3Y8</accession>
<evidence type="ECO:0000313" key="1">
    <source>
        <dbReference type="EMBL" id="EEO27924.1"/>
    </source>
</evidence>
<gene>
    <name evidence="1" type="ORF">OFAG_01077</name>
</gene>
<keyword evidence="2" id="KW-1185">Reference proteome</keyword>